<feature type="domain" description="DUF1559" evidence="1">
    <location>
        <begin position="35"/>
        <end position="280"/>
    </location>
</feature>
<dbReference type="InterPro" id="IPR011453">
    <property type="entry name" value="DUF1559"/>
</dbReference>
<protein>
    <submittedName>
        <fullName evidence="2">Type II secretion system protein G</fullName>
    </submittedName>
</protein>
<evidence type="ECO:0000313" key="2">
    <source>
        <dbReference type="EMBL" id="QDU30133.1"/>
    </source>
</evidence>
<dbReference type="EMBL" id="CP036274">
    <property type="protein sequence ID" value="QDU30133.1"/>
    <property type="molecule type" value="Genomic_DNA"/>
</dbReference>
<dbReference type="SUPFAM" id="SSF54523">
    <property type="entry name" value="Pili subunits"/>
    <property type="match status" value="1"/>
</dbReference>
<dbReference type="AlphaFoldDB" id="A0A517YIS4"/>
<dbReference type="Gene3D" id="3.30.700.10">
    <property type="entry name" value="Glycoprotein, Type 4 Pilin"/>
    <property type="match status" value="1"/>
</dbReference>
<gene>
    <name evidence="2" type="primary">xcpT_12</name>
    <name evidence="2" type="ORF">ETAA8_52520</name>
</gene>
<dbReference type="NCBIfam" id="TIGR04294">
    <property type="entry name" value="pre_pil_HX9DG"/>
    <property type="match status" value="1"/>
</dbReference>
<evidence type="ECO:0000259" key="1">
    <source>
        <dbReference type="Pfam" id="PF07596"/>
    </source>
</evidence>
<organism evidence="2 3">
    <name type="scientific">Anatilimnocola aggregata</name>
    <dbReference type="NCBI Taxonomy" id="2528021"/>
    <lineage>
        <taxon>Bacteria</taxon>
        <taxon>Pseudomonadati</taxon>
        <taxon>Planctomycetota</taxon>
        <taxon>Planctomycetia</taxon>
        <taxon>Pirellulales</taxon>
        <taxon>Pirellulaceae</taxon>
        <taxon>Anatilimnocola</taxon>
    </lineage>
</organism>
<dbReference type="PANTHER" id="PTHR30093:SF2">
    <property type="entry name" value="TYPE II SECRETION SYSTEM PROTEIN H"/>
    <property type="match status" value="1"/>
</dbReference>
<dbReference type="Proteomes" id="UP000315017">
    <property type="component" value="Chromosome"/>
</dbReference>
<evidence type="ECO:0000313" key="3">
    <source>
        <dbReference type="Proteomes" id="UP000315017"/>
    </source>
</evidence>
<dbReference type="InterPro" id="IPR027558">
    <property type="entry name" value="Pre_pil_HX9DG_C"/>
</dbReference>
<name>A0A517YIS4_9BACT</name>
<dbReference type="RefSeq" id="WP_145095100.1">
    <property type="nucleotide sequence ID" value="NZ_CP036274.1"/>
</dbReference>
<dbReference type="KEGG" id="aagg:ETAA8_52520"/>
<dbReference type="InterPro" id="IPR045584">
    <property type="entry name" value="Pilin-like"/>
</dbReference>
<keyword evidence="3" id="KW-1185">Reference proteome</keyword>
<accession>A0A517YIS4</accession>
<proteinExistence type="predicted"/>
<dbReference type="OrthoDB" id="259596at2"/>
<reference evidence="2 3" key="1">
    <citation type="submission" date="2019-02" db="EMBL/GenBank/DDBJ databases">
        <title>Deep-cultivation of Planctomycetes and their phenomic and genomic characterization uncovers novel biology.</title>
        <authorList>
            <person name="Wiegand S."/>
            <person name="Jogler M."/>
            <person name="Boedeker C."/>
            <person name="Pinto D."/>
            <person name="Vollmers J."/>
            <person name="Rivas-Marin E."/>
            <person name="Kohn T."/>
            <person name="Peeters S.H."/>
            <person name="Heuer A."/>
            <person name="Rast P."/>
            <person name="Oberbeckmann S."/>
            <person name="Bunk B."/>
            <person name="Jeske O."/>
            <person name="Meyerdierks A."/>
            <person name="Storesund J.E."/>
            <person name="Kallscheuer N."/>
            <person name="Luecker S."/>
            <person name="Lage O.M."/>
            <person name="Pohl T."/>
            <person name="Merkel B.J."/>
            <person name="Hornburger P."/>
            <person name="Mueller R.-W."/>
            <person name="Bruemmer F."/>
            <person name="Labrenz M."/>
            <person name="Spormann A.M."/>
            <person name="Op den Camp H."/>
            <person name="Overmann J."/>
            <person name="Amann R."/>
            <person name="Jetten M.S.M."/>
            <person name="Mascher T."/>
            <person name="Medema M.H."/>
            <person name="Devos D.P."/>
            <person name="Kaster A.-K."/>
            <person name="Ovreas L."/>
            <person name="Rohde M."/>
            <person name="Galperin M.Y."/>
            <person name="Jogler C."/>
        </authorList>
    </citation>
    <scope>NUCLEOTIDE SEQUENCE [LARGE SCALE GENOMIC DNA]</scope>
    <source>
        <strain evidence="2 3">ETA_A8</strain>
    </source>
</reference>
<dbReference type="PANTHER" id="PTHR30093">
    <property type="entry name" value="GENERAL SECRETION PATHWAY PROTEIN G"/>
    <property type="match status" value="1"/>
</dbReference>
<dbReference type="Pfam" id="PF07596">
    <property type="entry name" value="SBP_bac_10"/>
    <property type="match status" value="1"/>
</dbReference>
<sequence>MAARIRRPTGFTLVVLLVVIAIIGVLVALLLPAVQAAREAARRTHCKNNFKQLALAIHNYHDTFLYLPPGYISSNPGVSTNSTWCRTGGVQGAPFTVLILPYSEQATMHSRFDFNVVFQDVSNQMAAANGAVVVPLKMYQCPSDIRFVKNKQLNSYFGVQGGGSAPDCGNSSCSPANERGMYVTGMLFGGSKLGFRNATDGSANVFLLGESRYGNAAWAASAKQDGCAYTRNLAGAQDAINLHKNQGIHDTRGFSSHHPGGAGFAMLDGSVHFVSQNIDLSMYRQLAQRDDGLPSGGFQQ</sequence>